<dbReference type="InterPro" id="IPR016181">
    <property type="entry name" value="Acyl_CoA_acyltransferase"/>
</dbReference>
<dbReference type="Pfam" id="PF13302">
    <property type="entry name" value="Acetyltransf_3"/>
    <property type="match status" value="1"/>
</dbReference>
<evidence type="ECO:0000256" key="2">
    <source>
        <dbReference type="ARBA" id="ARBA00023315"/>
    </source>
</evidence>
<name>A0ABN6Y6K5_9MICO</name>
<evidence type="ECO:0000256" key="3">
    <source>
        <dbReference type="ARBA" id="ARBA00038502"/>
    </source>
</evidence>
<dbReference type="PANTHER" id="PTHR43792:SF8">
    <property type="entry name" value="[RIBOSOMAL PROTEIN US5]-ALANINE N-ACETYLTRANSFERASE"/>
    <property type="match status" value="1"/>
</dbReference>
<keyword evidence="1" id="KW-0808">Transferase</keyword>
<feature type="compositionally biased region" description="Basic and acidic residues" evidence="4">
    <location>
        <begin position="155"/>
        <end position="177"/>
    </location>
</feature>
<dbReference type="InterPro" id="IPR051531">
    <property type="entry name" value="N-acetyltransferase"/>
</dbReference>
<dbReference type="PANTHER" id="PTHR43792">
    <property type="entry name" value="GNAT FAMILY, PUTATIVE (AFU_ORTHOLOGUE AFUA_3G00765)-RELATED-RELATED"/>
    <property type="match status" value="1"/>
</dbReference>
<dbReference type="Gene3D" id="3.40.630.30">
    <property type="match status" value="1"/>
</dbReference>
<feature type="domain" description="N-acetyltransferase" evidence="5">
    <location>
        <begin position="11"/>
        <end position="171"/>
    </location>
</feature>
<evidence type="ECO:0000313" key="7">
    <source>
        <dbReference type="Proteomes" id="UP001321486"/>
    </source>
</evidence>
<evidence type="ECO:0000256" key="4">
    <source>
        <dbReference type="SAM" id="MobiDB-lite"/>
    </source>
</evidence>
<organism evidence="6 7">
    <name type="scientific">Frondihabitans sucicola</name>
    <dbReference type="NCBI Taxonomy" id="1268041"/>
    <lineage>
        <taxon>Bacteria</taxon>
        <taxon>Bacillati</taxon>
        <taxon>Actinomycetota</taxon>
        <taxon>Actinomycetes</taxon>
        <taxon>Micrococcales</taxon>
        <taxon>Microbacteriaceae</taxon>
        <taxon>Frondihabitans</taxon>
    </lineage>
</organism>
<protein>
    <submittedName>
        <fullName evidence="6">Acetyltransferase</fullName>
    </submittedName>
</protein>
<evidence type="ECO:0000259" key="5">
    <source>
        <dbReference type="PROSITE" id="PS51186"/>
    </source>
</evidence>
<dbReference type="SUPFAM" id="SSF55729">
    <property type="entry name" value="Acyl-CoA N-acyltransferases (Nat)"/>
    <property type="match status" value="1"/>
</dbReference>
<dbReference type="Proteomes" id="UP001321486">
    <property type="component" value="Chromosome"/>
</dbReference>
<accession>A0ABN6Y6K5</accession>
<keyword evidence="2" id="KW-0012">Acyltransferase</keyword>
<comment type="similarity">
    <text evidence="3">Belongs to the acetyltransferase family. RimJ subfamily.</text>
</comment>
<dbReference type="RefSeq" id="WP_286344344.1">
    <property type="nucleotide sequence ID" value="NZ_AP027732.1"/>
</dbReference>
<reference evidence="7" key="1">
    <citation type="journal article" date="2019" name="Int. J. Syst. Evol. Microbiol.">
        <title>The Global Catalogue of Microorganisms (GCM) 10K type strain sequencing project: providing services to taxonomists for standard genome sequencing and annotation.</title>
        <authorList>
            <consortium name="The Broad Institute Genomics Platform"/>
            <consortium name="The Broad Institute Genome Sequencing Center for Infectious Disease"/>
            <person name="Wu L."/>
            <person name="Ma J."/>
        </authorList>
    </citation>
    <scope>NUCLEOTIDE SEQUENCE [LARGE SCALE GENOMIC DNA]</scope>
    <source>
        <strain evidence="7">NBRC 108728</strain>
    </source>
</reference>
<dbReference type="PROSITE" id="PS51186">
    <property type="entry name" value="GNAT"/>
    <property type="match status" value="1"/>
</dbReference>
<dbReference type="InterPro" id="IPR000182">
    <property type="entry name" value="GNAT_dom"/>
</dbReference>
<feature type="region of interest" description="Disordered" evidence="4">
    <location>
        <begin position="147"/>
        <end position="189"/>
    </location>
</feature>
<proteinExistence type="inferred from homology"/>
<sequence>MQPFVLESPRLRLEVPRTADTVAIYDCCQDEQLQTFTTVPVPYTFQDAQFFVSQIVERGWLTGREYTWGLRLPGSTLLVGMISIRLQHRDIGFWISAELRGLGLMTEAVRLVADWAFDEGLDDIVWEGYVGNLASAGVARRSGFTYTGQGPGLQPDRDHGHPDCWKARLGRDDDRSVKPGWPAESMRAA</sequence>
<evidence type="ECO:0000256" key="1">
    <source>
        <dbReference type="ARBA" id="ARBA00022679"/>
    </source>
</evidence>
<keyword evidence="7" id="KW-1185">Reference proteome</keyword>
<evidence type="ECO:0000313" key="6">
    <source>
        <dbReference type="EMBL" id="BDZ51618.1"/>
    </source>
</evidence>
<dbReference type="EMBL" id="AP027732">
    <property type="protein sequence ID" value="BDZ51618.1"/>
    <property type="molecule type" value="Genomic_DNA"/>
</dbReference>
<gene>
    <name evidence="6" type="ORF">GCM10025867_38590</name>
</gene>